<protein>
    <submittedName>
        <fullName evidence="2">ATP-dependent DNA ligase</fullName>
    </submittedName>
</protein>
<dbReference type="RefSeq" id="WP_107011237.1">
    <property type="nucleotide sequence ID" value="NZ_CP028136.1"/>
</dbReference>
<evidence type="ECO:0000313" key="2">
    <source>
        <dbReference type="EMBL" id="AVR44459.1"/>
    </source>
</evidence>
<reference evidence="3" key="1">
    <citation type="submission" date="2018-03" db="EMBL/GenBank/DDBJ databases">
        <title>Gramella fulva sp. nov., isolated from a dry surface of tidal flat.</title>
        <authorList>
            <person name="Hwang S.H."/>
            <person name="Hwang W.M."/>
            <person name="Kang K."/>
            <person name="Ahn T.-Y."/>
        </authorList>
    </citation>
    <scope>NUCLEOTIDE SEQUENCE [LARGE SCALE GENOMIC DNA]</scope>
    <source>
        <strain evidence="3">SH35</strain>
    </source>
</reference>
<dbReference type="Pfam" id="PF21686">
    <property type="entry name" value="LigD_Prim-Pol"/>
    <property type="match status" value="1"/>
</dbReference>
<dbReference type="CDD" id="cd04861">
    <property type="entry name" value="LigD_Pol_like"/>
    <property type="match status" value="1"/>
</dbReference>
<keyword evidence="3" id="KW-1185">Reference proteome</keyword>
<dbReference type="NCBIfam" id="TIGR02778">
    <property type="entry name" value="ligD_pol"/>
    <property type="match status" value="1"/>
</dbReference>
<dbReference type="InterPro" id="IPR014145">
    <property type="entry name" value="LigD_pol_dom"/>
</dbReference>
<dbReference type="AlphaFoldDB" id="A0A2R3Z2J0"/>
<keyword evidence="2" id="KW-0436">Ligase</keyword>
<dbReference type="Gene3D" id="3.90.920.10">
    <property type="entry name" value="DNA primase, PRIM domain"/>
    <property type="match status" value="1"/>
</dbReference>
<dbReference type="Proteomes" id="UP000241507">
    <property type="component" value="Chromosome"/>
</dbReference>
<dbReference type="GO" id="GO:0016874">
    <property type="term" value="F:ligase activity"/>
    <property type="evidence" value="ECO:0007669"/>
    <property type="project" value="UniProtKB-KW"/>
</dbReference>
<accession>A0A2R3Z2J0</accession>
<evidence type="ECO:0000313" key="3">
    <source>
        <dbReference type="Proteomes" id="UP000241507"/>
    </source>
</evidence>
<dbReference type="InterPro" id="IPR052171">
    <property type="entry name" value="NHEJ_LigD"/>
</dbReference>
<gene>
    <name evidence="2" type="ORF">C7S20_03825</name>
</gene>
<dbReference type="PANTHER" id="PTHR42705:SF2">
    <property type="entry name" value="BIFUNCTIONAL NON-HOMOLOGOUS END JOINING PROTEIN LIGD"/>
    <property type="match status" value="1"/>
</dbReference>
<dbReference type="EMBL" id="CP028136">
    <property type="protein sequence ID" value="AVR44459.1"/>
    <property type="molecule type" value="Genomic_DNA"/>
</dbReference>
<dbReference type="SUPFAM" id="SSF56747">
    <property type="entry name" value="Prim-pol domain"/>
    <property type="match status" value="1"/>
</dbReference>
<sequence length="305" mass="34881">MGTEKKFGNHSFEVSNLDKIFFPKKGYTKADLIEYYEKISDTILPYLKDRPLTMIRFPNGIDDKRFYQKDEPDYFPKWIKTKSVNKKEGGKTKYVVCNDKETLVYLASQACITPHIWLSKTDKIDKPDRLIFDLDPSNGDFSEVKKAAKQVRKLLEDDLGLSVYVMTTGSRGLHVVAPIRRSKTFDEVREFAQKAAKYLESQYSEKLTTAARKNKREDKLFLDVARNGTGQTAVTPYAVRPIEGAPVATPLDWDELSKSSLSAQSYNIKNIFRRLGSKGDPWKNIDENAKDLSSAIKKLEKLKKD</sequence>
<evidence type="ECO:0000259" key="1">
    <source>
        <dbReference type="Pfam" id="PF21686"/>
    </source>
</evidence>
<name>A0A2R3Z2J0_9FLAO</name>
<proteinExistence type="predicted"/>
<dbReference type="KEGG" id="grs:C7S20_03825"/>
<dbReference type="PANTHER" id="PTHR42705">
    <property type="entry name" value="BIFUNCTIONAL NON-HOMOLOGOUS END JOINING PROTEIN LIGD"/>
    <property type="match status" value="1"/>
</dbReference>
<dbReference type="OrthoDB" id="9802472at2"/>
<feature type="domain" description="DNA ligase D polymerase" evidence="1">
    <location>
        <begin position="28"/>
        <end position="282"/>
    </location>
</feature>
<organism evidence="2 3">
    <name type="scientific">Christiangramia fulva</name>
    <dbReference type="NCBI Taxonomy" id="2126553"/>
    <lineage>
        <taxon>Bacteria</taxon>
        <taxon>Pseudomonadati</taxon>
        <taxon>Bacteroidota</taxon>
        <taxon>Flavobacteriia</taxon>
        <taxon>Flavobacteriales</taxon>
        <taxon>Flavobacteriaceae</taxon>
        <taxon>Christiangramia</taxon>
    </lineage>
</organism>